<dbReference type="GO" id="GO:0005576">
    <property type="term" value="C:extracellular region"/>
    <property type="evidence" value="ECO:0007669"/>
    <property type="project" value="UniProtKB-SubCell"/>
</dbReference>
<accession>A0A9P0FXV3</accession>
<dbReference type="PANTHER" id="PTHR10009">
    <property type="entry name" value="PROTEIN YELLOW-RELATED"/>
    <property type="match status" value="1"/>
</dbReference>
<dbReference type="Pfam" id="PF03022">
    <property type="entry name" value="MRJP"/>
    <property type="match status" value="1"/>
</dbReference>
<dbReference type="PANTHER" id="PTHR10009:SF10">
    <property type="entry name" value="L-DOPACHROME TAUTOMERASE YELLOW-F-RELATED"/>
    <property type="match status" value="1"/>
</dbReference>
<keyword evidence="4 5" id="KW-0732">Signal</keyword>
<dbReference type="OrthoDB" id="7776143at2759"/>
<dbReference type="PRINTS" id="PR01366">
    <property type="entry name" value="ROYALJELLY"/>
</dbReference>
<reference evidence="6" key="1">
    <citation type="submission" date="2021-12" db="EMBL/GenBank/DDBJ databases">
        <authorList>
            <person name="King R."/>
        </authorList>
    </citation>
    <scope>NUCLEOTIDE SEQUENCE</scope>
</reference>
<name>A0A9P0FXV3_CHRIL</name>
<evidence type="ECO:0000256" key="1">
    <source>
        <dbReference type="ARBA" id="ARBA00004613"/>
    </source>
</evidence>
<comment type="subcellular location">
    <subcellularLocation>
        <location evidence="1">Secreted</location>
    </subcellularLocation>
</comment>
<proteinExistence type="inferred from homology"/>
<gene>
    <name evidence="6" type="ORF">CINC_LOCUS10026</name>
</gene>
<keyword evidence="7" id="KW-1185">Reference proteome</keyword>
<dbReference type="AlphaFoldDB" id="A0A9P0FXV3"/>
<dbReference type="InterPro" id="IPR017996">
    <property type="entry name" value="MRJP/yellow-related"/>
</dbReference>
<evidence type="ECO:0000313" key="7">
    <source>
        <dbReference type="Proteomes" id="UP001154114"/>
    </source>
</evidence>
<dbReference type="InterPro" id="IPR011042">
    <property type="entry name" value="6-blade_b-propeller_TolB-like"/>
</dbReference>
<evidence type="ECO:0000313" key="6">
    <source>
        <dbReference type="EMBL" id="CAH0602392.1"/>
    </source>
</evidence>
<evidence type="ECO:0000256" key="4">
    <source>
        <dbReference type="ARBA" id="ARBA00022729"/>
    </source>
</evidence>
<keyword evidence="3" id="KW-0964">Secreted</keyword>
<organism evidence="6 7">
    <name type="scientific">Chrysodeixis includens</name>
    <name type="common">Soybean looper</name>
    <name type="synonym">Pseudoplusia includens</name>
    <dbReference type="NCBI Taxonomy" id="689277"/>
    <lineage>
        <taxon>Eukaryota</taxon>
        <taxon>Metazoa</taxon>
        <taxon>Ecdysozoa</taxon>
        <taxon>Arthropoda</taxon>
        <taxon>Hexapoda</taxon>
        <taxon>Insecta</taxon>
        <taxon>Pterygota</taxon>
        <taxon>Neoptera</taxon>
        <taxon>Endopterygota</taxon>
        <taxon>Lepidoptera</taxon>
        <taxon>Glossata</taxon>
        <taxon>Ditrysia</taxon>
        <taxon>Noctuoidea</taxon>
        <taxon>Noctuidae</taxon>
        <taxon>Plusiinae</taxon>
        <taxon>Chrysodeixis</taxon>
    </lineage>
</organism>
<comment type="similarity">
    <text evidence="2">Belongs to the major royal jelly protein family.</text>
</comment>
<dbReference type="Gene3D" id="2.120.10.30">
    <property type="entry name" value="TolB, C-terminal domain"/>
    <property type="match status" value="1"/>
</dbReference>
<dbReference type="EMBL" id="LR824034">
    <property type="protein sequence ID" value="CAH0602392.1"/>
    <property type="molecule type" value="Genomic_DNA"/>
</dbReference>
<feature type="signal peptide" evidence="5">
    <location>
        <begin position="1"/>
        <end position="20"/>
    </location>
</feature>
<evidence type="ECO:0000256" key="2">
    <source>
        <dbReference type="ARBA" id="ARBA00009127"/>
    </source>
</evidence>
<feature type="chain" id="PRO_5040293570" evidence="5">
    <location>
        <begin position="21"/>
        <end position="431"/>
    </location>
</feature>
<evidence type="ECO:0000256" key="3">
    <source>
        <dbReference type="ARBA" id="ARBA00022525"/>
    </source>
</evidence>
<dbReference type="Proteomes" id="UP001154114">
    <property type="component" value="Chromosome 31"/>
</dbReference>
<evidence type="ECO:0000256" key="5">
    <source>
        <dbReference type="SAM" id="SignalP"/>
    </source>
</evidence>
<sequence length="431" mass="49146">MCKNKNMLVYILVFLSYCNGQYFIGDNKFKYMENVFKWKQIGYKIGKVLYTKDTPHEKVPGGFLFEEDLSDEEMFFKQSNNVPIGFEVYKDRAFVTVPRRRYGIPSTLNYVDLETANASALLRPYPDYRYDFHSTSELVSVYRPRVDNCDRLWMVDTGLLEVPKNFVQKKPPRIIVFDLKTDEVVLNYEIPSDVLINGTTSGLTSITVDVTSTTCDDAYAYINDLAQNGLIVFSMKEMASWRFSHSSFIYDEGAKGFEVAEATINWQDGLFSIALSDPNENGVRTAYYHPFISTLEFSITTDILKNKSANFEKHYKREGVRGAFSQSGSHGYHSGSGVLFYASAAKDGIMCWNTNRPLVSNISVLIAQDHDQLSYISDLKVRGDDVWVLSNKIPTFIYFGLDPLSSNFYVFRGKAQDLIKDTECDVSNIKE</sequence>
<protein>
    <submittedName>
        <fullName evidence="6">Uncharacterized protein</fullName>
    </submittedName>
</protein>